<keyword evidence="2" id="KW-1185">Reference proteome</keyword>
<dbReference type="AlphaFoldDB" id="A0A0L0T5X9"/>
<name>A0A0L0T5X9_ALLM3</name>
<protein>
    <submittedName>
        <fullName evidence="1">Uncharacterized protein</fullName>
    </submittedName>
</protein>
<reference evidence="1 2" key="1">
    <citation type="submission" date="2009-11" db="EMBL/GenBank/DDBJ databases">
        <title>Annotation of Allomyces macrogynus ATCC 38327.</title>
        <authorList>
            <consortium name="The Broad Institute Genome Sequencing Platform"/>
            <person name="Russ C."/>
            <person name="Cuomo C."/>
            <person name="Burger G."/>
            <person name="Gray M.W."/>
            <person name="Holland P.W.H."/>
            <person name="King N."/>
            <person name="Lang F.B.F."/>
            <person name="Roger A.J."/>
            <person name="Ruiz-Trillo I."/>
            <person name="Young S.K."/>
            <person name="Zeng Q."/>
            <person name="Gargeya S."/>
            <person name="Fitzgerald M."/>
            <person name="Haas B."/>
            <person name="Abouelleil A."/>
            <person name="Alvarado L."/>
            <person name="Arachchi H.M."/>
            <person name="Berlin A."/>
            <person name="Chapman S.B."/>
            <person name="Gearin G."/>
            <person name="Goldberg J."/>
            <person name="Griggs A."/>
            <person name="Gujja S."/>
            <person name="Hansen M."/>
            <person name="Heiman D."/>
            <person name="Howarth C."/>
            <person name="Larimer J."/>
            <person name="Lui A."/>
            <person name="MacDonald P.J.P."/>
            <person name="McCowen C."/>
            <person name="Montmayeur A."/>
            <person name="Murphy C."/>
            <person name="Neiman D."/>
            <person name="Pearson M."/>
            <person name="Priest M."/>
            <person name="Roberts A."/>
            <person name="Saif S."/>
            <person name="Shea T."/>
            <person name="Sisk P."/>
            <person name="Stolte C."/>
            <person name="Sykes S."/>
            <person name="Wortman J."/>
            <person name="Nusbaum C."/>
            <person name="Birren B."/>
        </authorList>
    </citation>
    <scope>NUCLEOTIDE SEQUENCE [LARGE SCALE GENOMIC DNA]</scope>
    <source>
        <strain evidence="1 2">ATCC 38327</strain>
    </source>
</reference>
<evidence type="ECO:0000313" key="1">
    <source>
        <dbReference type="EMBL" id="KNE70091.1"/>
    </source>
</evidence>
<gene>
    <name evidence="1" type="ORF">AMAG_20237</name>
</gene>
<reference evidence="2" key="2">
    <citation type="submission" date="2009-11" db="EMBL/GenBank/DDBJ databases">
        <title>The Genome Sequence of Allomyces macrogynus strain ATCC 38327.</title>
        <authorList>
            <consortium name="The Broad Institute Genome Sequencing Platform"/>
            <person name="Russ C."/>
            <person name="Cuomo C."/>
            <person name="Shea T."/>
            <person name="Young S.K."/>
            <person name="Zeng Q."/>
            <person name="Koehrsen M."/>
            <person name="Haas B."/>
            <person name="Borodovsky M."/>
            <person name="Guigo R."/>
            <person name="Alvarado L."/>
            <person name="Berlin A."/>
            <person name="Borenstein D."/>
            <person name="Chen Z."/>
            <person name="Engels R."/>
            <person name="Freedman E."/>
            <person name="Gellesch M."/>
            <person name="Goldberg J."/>
            <person name="Griggs A."/>
            <person name="Gujja S."/>
            <person name="Heiman D."/>
            <person name="Hepburn T."/>
            <person name="Howarth C."/>
            <person name="Jen D."/>
            <person name="Larson L."/>
            <person name="Lewis B."/>
            <person name="Mehta T."/>
            <person name="Park D."/>
            <person name="Pearson M."/>
            <person name="Roberts A."/>
            <person name="Saif S."/>
            <person name="Shenoy N."/>
            <person name="Sisk P."/>
            <person name="Stolte C."/>
            <person name="Sykes S."/>
            <person name="Walk T."/>
            <person name="White J."/>
            <person name="Yandava C."/>
            <person name="Burger G."/>
            <person name="Gray M.W."/>
            <person name="Holland P.W.H."/>
            <person name="King N."/>
            <person name="Lang F.B.F."/>
            <person name="Roger A.J."/>
            <person name="Ruiz-Trillo I."/>
            <person name="Lander E."/>
            <person name="Nusbaum C."/>
        </authorList>
    </citation>
    <scope>NUCLEOTIDE SEQUENCE [LARGE SCALE GENOMIC DNA]</scope>
    <source>
        <strain evidence="2">ATCC 38327</strain>
    </source>
</reference>
<accession>A0A0L0T5X9</accession>
<organism evidence="1 2">
    <name type="scientific">Allomyces macrogynus (strain ATCC 38327)</name>
    <name type="common">Allomyces javanicus var. macrogynus</name>
    <dbReference type="NCBI Taxonomy" id="578462"/>
    <lineage>
        <taxon>Eukaryota</taxon>
        <taxon>Fungi</taxon>
        <taxon>Fungi incertae sedis</taxon>
        <taxon>Blastocladiomycota</taxon>
        <taxon>Blastocladiomycetes</taxon>
        <taxon>Blastocladiales</taxon>
        <taxon>Blastocladiaceae</taxon>
        <taxon>Allomyces</taxon>
    </lineage>
</organism>
<proteinExistence type="predicted"/>
<sequence length="109" mass="12314">MDRCLPLPVLVVAKAVLTNCFDSSTTEIATHGEKWIEALPPATTRRAAHRLRLPFLPRVVRPKVPAQETRHLRNRFLHNELEVRSHVHSFSLASVMISSQRPAASTMNK</sequence>
<dbReference type="EMBL" id="GG745364">
    <property type="protein sequence ID" value="KNE70091.1"/>
    <property type="molecule type" value="Genomic_DNA"/>
</dbReference>
<dbReference type="VEuPathDB" id="FungiDB:AMAG_20237"/>
<evidence type="ECO:0000313" key="2">
    <source>
        <dbReference type="Proteomes" id="UP000054350"/>
    </source>
</evidence>
<dbReference type="Proteomes" id="UP000054350">
    <property type="component" value="Unassembled WGS sequence"/>
</dbReference>